<evidence type="ECO:0000256" key="3">
    <source>
        <dbReference type="ARBA" id="ARBA00022777"/>
    </source>
</evidence>
<keyword evidence="4 6" id="KW-0067">ATP-binding</keyword>
<keyword evidence="11" id="KW-1185">Reference proteome</keyword>
<evidence type="ECO:0000256" key="8">
    <source>
        <dbReference type="RuleBase" id="RU000505"/>
    </source>
</evidence>
<comment type="caution">
    <text evidence="10">The sequence shown here is derived from an EMBL/GenBank/DDBJ whole genome shotgun (WGS) entry which is preliminary data.</text>
</comment>
<dbReference type="HAMAP" id="MF_00602">
    <property type="entry name" value="Prot_Arg_kinase"/>
    <property type="match status" value="1"/>
</dbReference>
<dbReference type="Pfam" id="PF00217">
    <property type="entry name" value="ATP-gua_Ptrans"/>
    <property type="match status" value="1"/>
</dbReference>
<dbReference type="InterPro" id="IPR022415">
    <property type="entry name" value="ATP-guanido_PTrfase_AS"/>
</dbReference>
<dbReference type="InterPro" id="IPR014746">
    <property type="entry name" value="Gln_synth/guanido_kin_cat_dom"/>
</dbReference>
<reference evidence="10 11" key="1">
    <citation type="submission" date="2019-01" db="EMBL/GenBank/DDBJ databases">
        <title>Draft genome sequences of the type strains of six Macrococcus species.</title>
        <authorList>
            <person name="Mazhar S."/>
            <person name="Altermann E."/>
            <person name="Hill C."/>
            <person name="Mcauliffe O."/>
        </authorList>
    </citation>
    <scope>NUCLEOTIDE SEQUENCE [LARGE SCALE GENOMIC DNA]</scope>
    <source>
        <strain evidence="10 11">CCM4811</strain>
    </source>
</reference>
<dbReference type="OrthoDB" id="9791353at2"/>
<dbReference type="GO" id="GO:1990424">
    <property type="term" value="F:protein arginine kinase activity"/>
    <property type="evidence" value="ECO:0007669"/>
    <property type="project" value="UniProtKB-EC"/>
</dbReference>
<dbReference type="InterPro" id="IPR022414">
    <property type="entry name" value="ATP-guanido_PTrfase_cat"/>
</dbReference>
<dbReference type="PANTHER" id="PTHR11547">
    <property type="entry name" value="ARGININE OR CREATINE KINASE"/>
    <property type="match status" value="1"/>
</dbReference>
<dbReference type="GO" id="GO:0005524">
    <property type="term" value="F:ATP binding"/>
    <property type="evidence" value="ECO:0007669"/>
    <property type="project" value="UniProtKB-UniRule"/>
</dbReference>
<feature type="binding site" evidence="6 7">
    <location>
        <begin position="197"/>
        <end position="202"/>
    </location>
    <ligand>
        <name>ATP</name>
        <dbReference type="ChEBI" id="CHEBI:30616"/>
    </ligand>
</feature>
<keyword evidence="3 6" id="KW-0418">Kinase</keyword>
<keyword evidence="2 6" id="KW-0547">Nucleotide-binding</keyword>
<name>A0A4R6BDU2_9STAP</name>
<keyword evidence="1 6" id="KW-0808">Transferase</keyword>
<evidence type="ECO:0000259" key="9">
    <source>
        <dbReference type="PROSITE" id="PS51510"/>
    </source>
</evidence>
<evidence type="ECO:0000256" key="7">
    <source>
        <dbReference type="PROSITE-ProRule" id="PRU00843"/>
    </source>
</evidence>
<organism evidence="10 11">
    <name type="scientific">Macrococcus brunensis</name>
    <dbReference type="NCBI Taxonomy" id="198483"/>
    <lineage>
        <taxon>Bacteria</taxon>
        <taxon>Bacillati</taxon>
        <taxon>Bacillota</taxon>
        <taxon>Bacilli</taxon>
        <taxon>Bacillales</taxon>
        <taxon>Staphylococcaceae</taxon>
        <taxon>Macrococcus</taxon>
    </lineage>
</organism>
<evidence type="ECO:0000313" key="10">
    <source>
        <dbReference type="EMBL" id="TDL97905.1"/>
    </source>
</evidence>
<feature type="binding site" evidence="6 7">
    <location>
        <begin position="166"/>
        <end position="170"/>
    </location>
    <ligand>
        <name>ATP</name>
        <dbReference type="ChEBI" id="CHEBI:30616"/>
    </ligand>
</feature>
<dbReference type="InterPro" id="IPR023660">
    <property type="entry name" value="Arg_Kinase"/>
</dbReference>
<feature type="binding site" evidence="6 7">
    <location>
        <position position="115"/>
    </location>
    <ligand>
        <name>ATP</name>
        <dbReference type="ChEBI" id="CHEBI:30616"/>
    </ligand>
</feature>
<dbReference type="InterPro" id="IPR000749">
    <property type="entry name" value="ATP-guanido_PTrfase"/>
</dbReference>
<evidence type="ECO:0000256" key="5">
    <source>
        <dbReference type="ARBA" id="ARBA00051816"/>
    </source>
</evidence>
<dbReference type="AlphaFoldDB" id="A0A4R6BDU2"/>
<evidence type="ECO:0000256" key="1">
    <source>
        <dbReference type="ARBA" id="ARBA00022679"/>
    </source>
</evidence>
<dbReference type="GO" id="GO:0004111">
    <property type="term" value="F:creatine kinase activity"/>
    <property type="evidence" value="ECO:0007669"/>
    <property type="project" value="InterPro"/>
</dbReference>
<comment type="catalytic activity">
    <reaction evidence="5 6">
        <text>L-arginyl-[protein] + ATP = N(omega)-phospho-L-arginyl-[protein] + ADP + H(+)</text>
        <dbReference type="Rhea" id="RHEA:43384"/>
        <dbReference type="Rhea" id="RHEA-COMP:10532"/>
        <dbReference type="Rhea" id="RHEA-COMP:10533"/>
        <dbReference type="ChEBI" id="CHEBI:15378"/>
        <dbReference type="ChEBI" id="CHEBI:29965"/>
        <dbReference type="ChEBI" id="CHEBI:30616"/>
        <dbReference type="ChEBI" id="CHEBI:83226"/>
        <dbReference type="ChEBI" id="CHEBI:456216"/>
        <dbReference type="EC" id="2.7.14.1"/>
    </reaction>
</comment>
<dbReference type="GO" id="GO:0046314">
    <property type="term" value="P:phosphocreatine biosynthetic process"/>
    <property type="evidence" value="ECO:0007669"/>
    <property type="project" value="InterPro"/>
</dbReference>
<proteinExistence type="inferred from homology"/>
<dbReference type="PROSITE" id="PS00112">
    <property type="entry name" value="PHOSPHAGEN_KINASE"/>
    <property type="match status" value="1"/>
</dbReference>
<dbReference type="Proteomes" id="UP000295310">
    <property type="component" value="Unassembled WGS sequence"/>
</dbReference>
<dbReference type="RefSeq" id="WP_133431822.1">
    <property type="nucleotide sequence ID" value="NZ_SCWA01000008.1"/>
</dbReference>
<feature type="binding site" evidence="6 7">
    <location>
        <position position="82"/>
    </location>
    <ligand>
        <name>ATP</name>
        <dbReference type="ChEBI" id="CHEBI:30616"/>
    </ligand>
</feature>
<comment type="similarity">
    <text evidence="6 7 8">Belongs to the ATP:guanido phosphotransferase family.</text>
</comment>
<comment type="caution">
    <text evidence="6">Lacks conserved residue(s) required for the propagation of feature annotation.</text>
</comment>
<evidence type="ECO:0000256" key="6">
    <source>
        <dbReference type="HAMAP-Rule" id="MF_00602"/>
    </source>
</evidence>
<accession>A0A4R6BDU2</accession>
<dbReference type="GO" id="GO:0005615">
    <property type="term" value="C:extracellular space"/>
    <property type="evidence" value="ECO:0007669"/>
    <property type="project" value="TreeGrafter"/>
</dbReference>
<dbReference type="Gene3D" id="3.30.590.10">
    <property type="entry name" value="Glutamine synthetase/guanido kinase, catalytic domain"/>
    <property type="match status" value="1"/>
</dbReference>
<dbReference type="SUPFAM" id="SSF55931">
    <property type="entry name" value="Glutamine synthetase/guanido kinase"/>
    <property type="match status" value="1"/>
</dbReference>
<dbReference type="CDD" id="cd07930">
    <property type="entry name" value="bacterial_phosphagen_kinase"/>
    <property type="match status" value="1"/>
</dbReference>
<dbReference type="PROSITE" id="PS51510">
    <property type="entry name" value="PHOSPHAGEN_KINASE_C"/>
    <property type="match status" value="1"/>
</dbReference>
<sequence length="334" mass="38171">MLDKHLNMQLGDWMQQEDQPIILSSRIRLARNLENFVHPLMYDDQTGEQVLNEVSAVLAPQFDEVRLADLDVNARQMLVIKHLVSKELLNQPYGAVFLNEDESVSIMINEEDHIRIQVLGCDLSLDQLYLKAKEIDQQIDEKMTLSFDETLGYLTTCPTNIGTGLRASVMLHLPGLSIMKRMTRIAQAINRFGYTIRGIYGEGSQGLGHVYQVSNQLTLGKSEEAIISDLKQIVEQIIGEEEAMRQRLFDYDYIETSDRINRSLGILKYARLISAEEASLRLSEVKMGIDMGIIPTQPFRFNELMMAIQPPFLNTINEALEIDEKRAKMLREHL</sequence>
<gene>
    <name evidence="6" type="primary">mcsB</name>
    <name evidence="10" type="ORF">ERX27_05440</name>
</gene>
<dbReference type="PANTHER" id="PTHR11547:SF38">
    <property type="entry name" value="ARGININE KINASE 1-RELATED"/>
    <property type="match status" value="1"/>
</dbReference>
<feature type="binding site" evidence="6 7">
    <location>
        <begin position="24"/>
        <end position="28"/>
    </location>
    <ligand>
        <name>ATP</name>
        <dbReference type="ChEBI" id="CHEBI:30616"/>
    </ligand>
</feature>
<dbReference type="EMBL" id="SCWA01000008">
    <property type="protein sequence ID" value="TDL97905.1"/>
    <property type="molecule type" value="Genomic_DNA"/>
</dbReference>
<dbReference type="EC" id="2.7.14.1" evidence="6"/>
<evidence type="ECO:0000256" key="4">
    <source>
        <dbReference type="ARBA" id="ARBA00022840"/>
    </source>
</evidence>
<dbReference type="FunFam" id="3.30.590.10:FF:000007">
    <property type="entry name" value="Protein-arginine kinase"/>
    <property type="match status" value="1"/>
</dbReference>
<feature type="domain" description="Phosphagen kinase C-terminal" evidence="9">
    <location>
        <begin position="21"/>
        <end position="244"/>
    </location>
</feature>
<protein>
    <recommendedName>
        <fullName evidence="6">Protein-arginine kinase</fullName>
        <ecNumber evidence="6">2.7.14.1</ecNumber>
    </recommendedName>
</protein>
<evidence type="ECO:0000256" key="2">
    <source>
        <dbReference type="ARBA" id="ARBA00022741"/>
    </source>
</evidence>
<dbReference type="NCBIfam" id="NF002193">
    <property type="entry name" value="PRK01059.1-3"/>
    <property type="match status" value="1"/>
</dbReference>
<evidence type="ECO:0000313" key="11">
    <source>
        <dbReference type="Proteomes" id="UP000295310"/>
    </source>
</evidence>
<comment type="function">
    <text evidence="6">Catalyzes the specific phosphorylation of arginine residues in proteins.</text>
</comment>